<evidence type="ECO:0000259" key="4">
    <source>
        <dbReference type="PROSITE" id="PS51025"/>
    </source>
</evidence>
<dbReference type="PANTHER" id="PTHR18806:SF4">
    <property type="entry name" value="RNA-BINDING PROTEIN 25"/>
    <property type="match status" value="1"/>
</dbReference>
<comment type="caution">
    <text evidence="5">The sequence shown here is derived from an EMBL/GenBank/DDBJ whole genome shotgun (WGS) entry which is preliminary data.</text>
</comment>
<gene>
    <name evidence="5" type="ORF">H0235_015336</name>
</gene>
<dbReference type="InterPro" id="IPR036483">
    <property type="entry name" value="PWI_dom_sf"/>
</dbReference>
<dbReference type="EMBL" id="JACSDY010000017">
    <property type="protein sequence ID" value="KAF7402000.1"/>
    <property type="molecule type" value="Genomic_DNA"/>
</dbReference>
<evidence type="ECO:0000256" key="1">
    <source>
        <dbReference type="ARBA" id="ARBA00022664"/>
    </source>
</evidence>
<evidence type="ECO:0000256" key="3">
    <source>
        <dbReference type="SAM" id="SignalP"/>
    </source>
</evidence>
<dbReference type="Proteomes" id="UP000600918">
    <property type="component" value="Unassembled WGS sequence"/>
</dbReference>
<dbReference type="PROSITE" id="PS51025">
    <property type="entry name" value="PWI"/>
    <property type="match status" value="1"/>
</dbReference>
<dbReference type="Pfam" id="PF01480">
    <property type="entry name" value="PWI"/>
    <property type="match status" value="1"/>
</dbReference>
<dbReference type="GO" id="GO:0006397">
    <property type="term" value="P:mRNA processing"/>
    <property type="evidence" value="ECO:0007669"/>
    <property type="project" value="UniProtKB-KW"/>
</dbReference>
<feature type="region of interest" description="Disordered" evidence="2">
    <location>
        <begin position="289"/>
        <end position="551"/>
    </location>
</feature>
<dbReference type="SUPFAM" id="SSF101233">
    <property type="entry name" value="PWI domain"/>
    <property type="match status" value="1"/>
</dbReference>
<reference evidence="5" key="1">
    <citation type="journal article" date="2020" name="G3 (Bethesda)">
        <title>High-Quality Assemblies for Three Invasive Social Wasps from the &lt;i&gt;Vespula&lt;/i&gt; Genus.</title>
        <authorList>
            <person name="Harrop T.W.R."/>
            <person name="Guhlin J."/>
            <person name="McLaughlin G.M."/>
            <person name="Permina E."/>
            <person name="Stockwell P."/>
            <person name="Gilligan J."/>
            <person name="Le Lec M.F."/>
            <person name="Gruber M.A.M."/>
            <person name="Quinn O."/>
            <person name="Lovegrove M."/>
            <person name="Duncan E.J."/>
            <person name="Remnant E.J."/>
            <person name="Van Eeckhoven J."/>
            <person name="Graham B."/>
            <person name="Knapp R.A."/>
            <person name="Langford K.W."/>
            <person name="Kronenberg Z."/>
            <person name="Press M.O."/>
            <person name="Eacker S.M."/>
            <person name="Wilson-Rankin E.E."/>
            <person name="Purcell J."/>
            <person name="Lester P.J."/>
            <person name="Dearden P.K."/>
        </authorList>
    </citation>
    <scope>NUCLEOTIDE SEQUENCE</scope>
    <source>
        <strain evidence="5">Volc-1</strain>
    </source>
</reference>
<accession>A0A834N9R4</accession>
<sequence length="712" mass="81320">MSKHSHSVLVVLLVNCPSESLWSLIFPTINDNHSPNSNLSVLSVLVYQIRVKHTNLFLSRFVEENNVDRRVTTYFLANANDVLMDTLLHDDFASDCIRESVYRHICNVVSTLGGLYDASKQEEEKAQVKRKKEAVEKEEREKREKERRDRREEDGANKDDQEGEPGSSPTSHKGRSSSTGSSRRDKRRSKSREKEAAYQERLRAWETRERRKQKEYEKETEKRRAKREAREREAKRLKEFLEDYDDDRDDAKYYKGKELSRRLEERALEAEADSRDRCAERQELQRLRDKLYADASHPDPAAEFERLKAEREEQYKPKPVITIIDEDDEKIVKKEKEVVMPPIETEPIESDSDDGVQFDDASQPEVPSRTPPRHHHHHRRHHRHHQNHHRDGGEENEEMVVQADRENQKDTRSSPMHQPVGTPVQSIPPSLDEDSRMSLVNEPEKTSGSNFVPFAMGSGGTRGEHTVGNKTPASPGTAVNTNSQQANQTRKKGRIDVKDVFNNDDDDDGTNNARKRKLVPLDYGDEKKKKVNEETPKPGKEESTKSQEEKRKHIKSLIDKIPTDKNALFGYQLDWAIIDNTLMEKRIRPWINKKIIEYIGEPEPTLVDFICSKVMAGSSPQGILDDVQMVLDEEAEVFVVKMWRLLIYEVEAKKMEAATPAVAVVATATATVATVAATATVVAAAVVVVVGEAGETCSRCRSARKEYTLRGG</sequence>
<proteinExistence type="predicted"/>
<keyword evidence="6" id="KW-1185">Reference proteome</keyword>
<evidence type="ECO:0000256" key="2">
    <source>
        <dbReference type="SAM" id="MobiDB-lite"/>
    </source>
</evidence>
<dbReference type="GO" id="GO:0003729">
    <property type="term" value="F:mRNA binding"/>
    <property type="evidence" value="ECO:0007669"/>
    <property type="project" value="TreeGrafter"/>
</dbReference>
<dbReference type="InterPro" id="IPR052768">
    <property type="entry name" value="RBM25"/>
</dbReference>
<dbReference type="PANTHER" id="PTHR18806">
    <property type="entry name" value="RBM25 PROTEIN"/>
    <property type="match status" value="1"/>
</dbReference>
<dbReference type="SMART" id="SM00311">
    <property type="entry name" value="PWI"/>
    <property type="match status" value="1"/>
</dbReference>
<feature type="compositionally biased region" description="Basic and acidic residues" evidence="2">
    <location>
        <begin position="524"/>
        <end position="551"/>
    </location>
</feature>
<keyword evidence="3" id="KW-0732">Signal</keyword>
<dbReference type="AlphaFoldDB" id="A0A834N9R4"/>
<feature type="compositionally biased region" description="Polar residues" evidence="2">
    <location>
        <begin position="468"/>
        <end position="488"/>
    </location>
</feature>
<evidence type="ECO:0000313" key="6">
    <source>
        <dbReference type="Proteomes" id="UP000600918"/>
    </source>
</evidence>
<keyword evidence="1" id="KW-0507">mRNA processing</keyword>
<feature type="compositionally biased region" description="Acidic residues" evidence="2">
    <location>
        <begin position="346"/>
        <end position="357"/>
    </location>
</feature>
<protein>
    <recommendedName>
        <fullName evidence="4">PWI domain-containing protein</fullName>
    </recommendedName>
</protein>
<evidence type="ECO:0000313" key="5">
    <source>
        <dbReference type="EMBL" id="KAF7402000.1"/>
    </source>
</evidence>
<feature type="compositionally biased region" description="Basic and acidic residues" evidence="2">
    <location>
        <begin position="192"/>
        <end position="232"/>
    </location>
</feature>
<dbReference type="Gene3D" id="1.20.1390.10">
    <property type="entry name" value="PWI domain"/>
    <property type="match status" value="1"/>
</dbReference>
<feature type="chain" id="PRO_5032658776" description="PWI domain-containing protein" evidence="3">
    <location>
        <begin position="24"/>
        <end position="712"/>
    </location>
</feature>
<organism evidence="5 6">
    <name type="scientific">Vespula pensylvanica</name>
    <name type="common">Western yellow jacket</name>
    <name type="synonym">Wasp</name>
    <dbReference type="NCBI Taxonomy" id="30213"/>
    <lineage>
        <taxon>Eukaryota</taxon>
        <taxon>Metazoa</taxon>
        <taxon>Ecdysozoa</taxon>
        <taxon>Arthropoda</taxon>
        <taxon>Hexapoda</taxon>
        <taxon>Insecta</taxon>
        <taxon>Pterygota</taxon>
        <taxon>Neoptera</taxon>
        <taxon>Endopterygota</taxon>
        <taxon>Hymenoptera</taxon>
        <taxon>Apocrita</taxon>
        <taxon>Aculeata</taxon>
        <taxon>Vespoidea</taxon>
        <taxon>Vespidae</taxon>
        <taxon>Vespinae</taxon>
        <taxon>Vespula</taxon>
    </lineage>
</organism>
<feature type="domain" description="PWI" evidence="4">
    <location>
        <begin position="566"/>
        <end position="663"/>
    </location>
</feature>
<dbReference type="FunFam" id="1.20.1390.10:FF:000004">
    <property type="entry name" value="RNA-binding motif protein 25"/>
    <property type="match status" value="1"/>
</dbReference>
<feature type="signal peptide" evidence="3">
    <location>
        <begin position="1"/>
        <end position="23"/>
    </location>
</feature>
<dbReference type="InterPro" id="IPR002483">
    <property type="entry name" value="PWI_dom"/>
</dbReference>
<dbReference type="GO" id="GO:0000381">
    <property type="term" value="P:regulation of alternative mRNA splicing, via spliceosome"/>
    <property type="evidence" value="ECO:0007669"/>
    <property type="project" value="TreeGrafter"/>
</dbReference>
<feature type="region of interest" description="Disordered" evidence="2">
    <location>
        <begin position="120"/>
        <end position="232"/>
    </location>
</feature>
<dbReference type="GO" id="GO:0005681">
    <property type="term" value="C:spliceosomal complex"/>
    <property type="evidence" value="ECO:0007669"/>
    <property type="project" value="TreeGrafter"/>
</dbReference>
<feature type="compositionally biased region" description="Basic and acidic residues" evidence="2">
    <location>
        <begin position="120"/>
        <end position="160"/>
    </location>
</feature>
<feature type="compositionally biased region" description="Basic residues" evidence="2">
    <location>
        <begin position="371"/>
        <end position="388"/>
    </location>
</feature>
<feature type="compositionally biased region" description="Basic and acidic residues" evidence="2">
    <location>
        <begin position="303"/>
        <end position="316"/>
    </location>
</feature>
<feature type="compositionally biased region" description="Basic and acidic residues" evidence="2">
    <location>
        <begin position="403"/>
        <end position="412"/>
    </location>
</feature>
<name>A0A834N9R4_VESPE</name>